<evidence type="ECO:0000256" key="1">
    <source>
        <dbReference type="SAM" id="Phobius"/>
    </source>
</evidence>
<name>A0A517U4B2_9BACT</name>
<evidence type="ECO:0000259" key="2">
    <source>
        <dbReference type="Pfam" id="PF13387"/>
    </source>
</evidence>
<feature type="domain" description="Lnb N-terminal periplasmic" evidence="2">
    <location>
        <begin position="140"/>
        <end position="293"/>
    </location>
</feature>
<dbReference type="Proteomes" id="UP000317909">
    <property type="component" value="Chromosome"/>
</dbReference>
<dbReference type="Pfam" id="PF13387">
    <property type="entry name" value="Lnb_N"/>
    <property type="match status" value="1"/>
</dbReference>
<organism evidence="3 4">
    <name type="scientific">Lacipirellula limnantheis</name>
    <dbReference type="NCBI Taxonomy" id="2528024"/>
    <lineage>
        <taxon>Bacteria</taxon>
        <taxon>Pseudomonadati</taxon>
        <taxon>Planctomycetota</taxon>
        <taxon>Planctomycetia</taxon>
        <taxon>Pirellulales</taxon>
        <taxon>Lacipirellulaceae</taxon>
        <taxon>Lacipirellula</taxon>
    </lineage>
</organism>
<dbReference type="AlphaFoldDB" id="A0A517U4B2"/>
<evidence type="ECO:0000313" key="3">
    <source>
        <dbReference type="EMBL" id="QDT75464.1"/>
    </source>
</evidence>
<keyword evidence="1" id="KW-0472">Membrane</keyword>
<dbReference type="OrthoDB" id="274718at2"/>
<gene>
    <name evidence="3" type="ORF">I41_46750</name>
</gene>
<keyword evidence="4" id="KW-1185">Reference proteome</keyword>
<feature type="transmembrane region" description="Helical" evidence="1">
    <location>
        <begin position="14"/>
        <end position="34"/>
    </location>
</feature>
<reference evidence="3 4" key="1">
    <citation type="submission" date="2019-02" db="EMBL/GenBank/DDBJ databases">
        <title>Deep-cultivation of Planctomycetes and their phenomic and genomic characterization uncovers novel biology.</title>
        <authorList>
            <person name="Wiegand S."/>
            <person name="Jogler M."/>
            <person name="Boedeker C."/>
            <person name="Pinto D."/>
            <person name="Vollmers J."/>
            <person name="Rivas-Marin E."/>
            <person name="Kohn T."/>
            <person name="Peeters S.H."/>
            <person name="Heuer A."/>
            <person name="Rast P."/>
            <person name="Oberbeckmann S."/>
            <person name="Bunk B."/>
            <person name="Jeske O."/>
            <person name="Meyerdierks A."/>
            <person name="Storesund J.E."/>
            <person name="Kallscheuer N."/>
            <person name="Luecker S."/>
            <person name="Lage O.M."/>
            <person name="Pohl T."/>
            <person name="Merkel B.J."/>
            <person name="Hornburger P."/>
            <person name="Mueller R.-W."/>
            <person name="Bruemmer F."/>
            <person name="Labrenz M."/>
            <person name="Spormann A.M."/>
            <person name="Op den Camp H."/>
            <person name="Overmann J."/>
            <person name="Amann R."/>
            <person name="Jetten M.S.M."/>
            <person name="Mascher T."/>
            <person name="Medema M.H."/>
            <person name="Devos D.P."/>
            <person name="Kaster A.-K."/>
            <person name="Ovreas L."/>
            <person name="Rohde M."/>
            <person name="Galperin M.Y."/>
            <person name="Jogler C."/>
        </authorList>
    </citation>
    <scope>NUCLEOTIDE SEQUENCE [LARGE SCALE GENOMIC DNA]</scope>
    <source>
        <strain evidence="3 4">I41</strain>
    </source>
</reference>
<feature type="transmembrane region" description="Helical" evidence="1">
    <location>
        <begin position="40"/>
        <end position="56"/>
    </location>
</feature>
<keyword evidence="1" id="KW-0812">Transmembrane</keyword>
<dbReference type="InterPro" id="IPR025178">
    <property type="entry name" value="Lnb_N"/>
</dbReference>
<protein>
    <recommendedName>
        <fullName evidence="2">Lnb N-terminal periplasmic domain-containing protein</fullName>
    </recommendedName>
</protein>
<proteinExistence type="predicted"/>
<feature type="transmembrane region" description="Helical" evidence="1">
    <location>
        <begin position="76"/>
        <end position="94"/>
    </location>
</feature>
<evidence type="ECO:0000313" key="4">
    <source>
        <dbReference type="Proteomes" id="UP000317909"/>
    </source>
</evidence>
<keyword evidence="1" id="KW-1133">Transmembrane helix</keyword>
<dbReference type="RefSeq" id="WP_145435131.1">
    <property type="nucleotide sequence ID" value="NZ_CP036339.1"/>
</dbReference>
<accession>A0A517U4B2</accession>
<dbReference type="KEGG" id="llh:I41_46750"/>
<dbReference type="EMBL" id="CP036339">
    <property type="protein sequence ID" value="QDT75464.1"/>
    <property type="molecule type" value="Genomic_DNA"/>
</dbReference>
<sequence length="356" mass="41390">MALLRRVFAWSGRYCRAFGWWFVGIWSALAIYFTGPGPKWLTGAVAIAVLALFWRGRREPLRLWRWFSTAWSDKRWTTIALASAAAIAIYYFGFVTPDPKVEWSPEQARHPIVEIDGDLVHVQNVRNFTWRSRTDFTPGFYDRTYDLSKLNSMYYVIAPMPGLDAVAHVFVCFGFSDGQTVAVSVEGRRRLGQPYQLIPSMFRQLQLMYVVGDERDVVGLRGAIWKVPVFFYPARTTPERMRAIFRSMMEGAHQLEEKPEFYNLIWNNCMTRILMHLRRLGGHSLPHDLQVLLTGLSDRIAFNLGYIDTDLTFEQARRAFRVDPWMQSTPLDETFGQRLRETIRKQEAEEMARGLH</sequence>